<proteinExistence type="predicted"/>
<gene>
    <name evidence="1" type="ORF">LAX5112_00092</name>
</gene>
<organism evidence="1 2">
    <name type="scientific">Roseibium alexandrii</name>
    <dbReference type="NCBI Taxonomy" id="388408"/>
    <lineage>
        <taxon>Bacteria</taxon>
        <taxon>Pseudomonadati</taxon>
        <taxon>Pseudomonadota</taxon>
        <taxon>Alphaproteobacteria</taxon>
        <taxon>Hyphomicrobiales</taxon>
        <taxon>Stappiaceae</taxon>
        <taxon>Roseibium</taxon>
    </lineage>
</organism>
<protein>
    <submittedName>
        <fullName evidence="1">Uncharacterized protein</fullName>
    </submittedName>
</protein>
<reference evidence="2" key="1">
    <citation type="submission" date="2015-07" db="EMBL/GenBank/DDBJ databases">
        <authorList>
            <person name="Rodrigo-Torres Lidia"/>
            <person name="Arahal R.David."/>
        </authorList>
    </citation>
    <scope>NUCLEOTIDE SEQUENCE [LARGE SCALE GENOMIC DNA]</scope>
    <source>
        <strain evidence="2">CECT 5112</strain>
    </source>
</reference>
<evidence type="ECO:0000313" key="2">
    <source>
        <dbReference type="Proteomes" id="UP000053235"/>
    </source>
</evidence>
<accession>A0A0M6ZQS8</accession>
<dbReference type="AlphaFoldDB" id="A0A0M6ZQS8"/>
<sequence length="96" mass="10498">MRTFSTTDRDLAIGSKLGEIIQNSTGRAKFAEHPEATLSELGLATDVKIYADTADKVHLVIPAKIDEARVAAGDETYFEELGRLALASCHYEEMPD</sequence>
<dbReference type="RefSeq" id="WP_055670131.1">
    <property type="nucleotide sequence ID" value="NZ_CXWD01000001.1"/>
</dbReference>
<dbReference type="STRING" id="388408.LAX5112_00092"/>
<dbReference type="EMBL" id="CXWD01000001">
    <property type="protein sequence ID" value="CTQ63854.1"/>
    <property type="molecule type" value="Genomic_DNA"/>
</dbReference>
<dbReference type="OrthoDB" id="7678918at2"/>
<dbReference type="Proteomes" id="UP000053235">
    <property type="component" value="Unassembled WGS sequence"/>
</dbReference>
<evidence type="ECO:0000313" key="1">
    <source>
        <dbReference type="EMBL" id="CTQ63854.1"/>
    </source>
</evidence>
<name>A0A0M6ZQS8_9HYPH</name>
<keyword evidence="2" id="KW-1185">Reference proteome</keyword>